<gene>
    <name evidence="1" type="ORF">ENJ98_02650</name>
</gene>
<evidence type="ECO:0000313" key="1">
    <source>
        <dbReference type="EMBL" id="HHH13112.1"/>
    </source>
</evidence>
<dbReference type="Proteomes" id="UP000886100">
    <property type="component" value="Unassembled WGS sequence"/>
</dbReference>
<dbReference type="AlphaFoldDB" id="A0A7C5IYA7"/>
<name>A0A7C5IYA7_9GAMM</name>
<comment type="caution">
    <text evidence="1">The sequence shown here is derived from an EMBL/GenBank/DDBJ whole genome shotgun (WGS) entry which is preliminary data.</text>
</comment>
<reference evidence="1" key="1">
    <citation type="journal article" date="2020" name="mSystems">
        <title>Genome- and Community-Level Interaction Insights into Carbon Utilization and Element Cycling Functions of Hydrothermarchaeota in Hydrothermal Sediment.</title>
        <authorList>
            <person name="Zhou Z."/>
            <person name="Liu Y."/>
            <person name="Xu W."/>
            <person name="Pan J."/>
            <person name="Luo Z.H."/>
            <person name="Li M."/>
        </authorList>
    </citation>
    <scope>NUCLEOTIDE SEQUENCE [LARGE SCALE GENOMIC DNA]</scope>
    <source>
        <strain evidence="1">HyVt-535</strain>
    </source>
</reference>
<dbReference type="EMBL" id="DROM01000165">
    <property type="protein sequence ID" value="HHH13112.1"/>
    <property type="molecule type" value="Genomic_DNA"/>
</dbReference>
<sequence>MSTNNEDRRPKSMAEALRRFHAIQHHIRSVERNPLPAQALEEARLLAGWIDVQGELLRLCSVMEETYNRLSDEEAGTPLADLLLLIQNHLGTIAEASLAVEGLEWAIHQHELAVTKAKPDPGISAQMNHTARHKMAKGVAR</sequence>
<accession>A0A7C5IYA7</accession>
<protein>
    <submittedName>
        <fullName evidence="1">Uncharacterized protein</fullName>
    </submittedName>
</protein>
<proteinExistence type="predicted"/>
<organism evidence="1">
    <name type="scientific">Thiolapillus brandeum</name>
    <dbReference type="NCBI Taxonomy" id="1076588"/>
    <lineage>
        <taxon>Bacteria</taxon>
        <taxon>Pseudomonadati</taxon>
        <taxon>Pseudomonadota</taxon>
        <taxon>Gammaproteobacteria</taxon>
        <taxon>Chromatiales</taxon>
        <taxon>Sedimenticolaceae</taxon>
        <taxon>Thiolapillus</taxon>
    </lineage>
</organism>